<feature type="region of interest" description="Disordered" evidence="2">
    <location>
        <begin position="111"/>
        <end position="156"/>
    </location>
</feature>
<feature type="coiled-coil region" evidence="1">
    <location>
        <begin position="202"/>
        <end position="229"/>
    </location>
</feature>
<dbReference type="RefSeq" id="XP_024382337.1">
    <property type="nucleotide sequence ID" value="XM_024526569.2"/>
</dbReference>
<sequence length="247" mass="27678">MLPEHSFKPSHFRGIQDSVPSRSSISYFQQFPSHLVPLTLSQAARPLRHTAFCCRLWRFRPGGYGDSLVKFPSPDHRQPNWKQTTPELFSAGRPCFGESFCAGMSWSEMRTMNNSNPNQSLSQGNAESSPGPSSSRPPAPHKSWSGTSGTSNGERSTDEAVGDLIAARLNSLVQDCIQQFTSSKEVLQPFIYEIKGSSDDITERLRQSRKQAMLRKDELEAERQEVQQAACKVLHVLNDTMDELYNP</sequence>
<evidence type="ECO:0000313" key="4">
    <source>
        <dbReference type="EnsemblPlants" id="Pp3c8_19350V3.1"/>
    </source>
</evidence>
<reference evidence="3 5" key="2">
    <citation type="journal article" date="2018" name="Plant J.">
        <title>The Physcomitrella patens chromosome-scale assembly reveals moss genome structure and evolution.</title>
        <authorList>
            <person name="Lang D."/>
            <person name="Ullrich K.K."/>
            <person name="Murat F."/>
            <person name="Fuchs J."/>
            <person name="Jenkins J."/>
            <person name="Haas F.B."/>
            <person name="Piednoel M."/>
            <person name="Gundlach H."/>
            <person name="Van Bel M."/>
            <person name="Meyberg R."/>
            <person name="Vives C."/>
            <person name="Morata J."/>
            <person name="Symeonidi A."/>
            <person name="Hiss M."/>
            <person name="Muchero W."/>
            <person name="Kamisugi Y."/>
            <person name="Saleh O."/>
            <person name="Blanc G."/>
            <person name="Decker E.L."/>
            <person name="van Gessel N."/>
            <person name="Grimwood J."/>
            <person name="Hayes R.D."/>
            <person name="Graham S.W."/>
            <person name="Gunter L.E."/>
            <person name="McDaniel S.F."/>
            <person name="Hoernstein S.N.W."/>
            <person name="Larsson A."/>
            <person name="Li F.W."/>
            <person name="Perroud P.F."/>
            <person name="Phillips J."/>
            <person name="Ranjan P."/>
            <person name="Rokshar D.S."/>
            <person name="Rothfels C.J."/>
            <person name="Schneider L."/>
            <person name="Shu S."/>
            <person name="Stevenson D.W."/>
            <person name="Thummler F."/>
            <person name="Tillich M."/>
            <person name="Villarreal Aguilar J.C."/>
            <person name="Widiez T."/>
            <person name="Wong G.K."/>
            <person name="Wymore A."/>
            <person name="Zhang Y."/>
            <person name="Zimmer A.D."/>
            <person name="Quatrano R.S."/>
            <person name="Mayer K.F.X."/>
            <person name="Goodstein D."/>
            <person name="Casacuberta J.M."/>
            <person name="Vandepoele K."/>
            <person name="Reski R."/>
            <person name="Cuming A.C."/>
            <person name="Tuskan G.A."/>
            <person name="Maumus F."/>
            <person name="Salse J."/>
            <person name="Schmutz J."/>
            <person name="Rensing S.A."/>
        </authorList>
    </citation>
    <scope>NUCLEOTIDE SEQUENCE [LARGE SCALE GENOMIC DNA]</scope>
    <source>
        <strain evidence="4 5">cv. Gransden 2004</strain>
    </source>
</reference>
<accession>A0A2K1K802</accession>
<dbReference type="EnsemblPlants" id="Pp3c8_19350V3.1">
    <property type="protein sequence ID" value="Pp3c8_19350V3.1"/>
    <property type="gene ID" value="Pp3c8_19350"/>
</dbReference>
<keyword evidence="5" id="KW-1185">Reference proteome</keyword>
<reference evidence="4" key="3">
    <citation type="submission" date="2020-12" db="UniProtKB">
        <authorList>
            <consortium name="EnsemblPlants"/>
        </authorList>
    </citation>
    <scope>IDENTIFICATION</scope>
</reference>
<dbReference type="PaxDb" id="3218-PP1S122_73V6.1"/>
<dbReference type="PANTHER" id="PTHR36800">
    <property type="entry name" value="POLYAMINE-MODULATED FACTOR 1-BINDING PROTEIN"/>
    <property type="match status" value="1"/>
</dbReference>
<protein>
    <submittedName>
        <fullName evidence="3 4">Uncharacterized protein</fullName>
    </submittedName>
</protein>
<gene>
    <name evidence="4" type="primary">LOC112285616</name>
    <name evidence="3" type="ORF">PHYPA_011804</name>
</gene>
<dbReference type="Gramene" id="Pp3c8_19350V3.1">
    <property type="protein sequence ID" value="Pp3c8_19350V3.1"/>
    <property type="gene ID" value="Pp3c8_19350"/>
</dbReference>
<dbReference type="EMBL" id="ABEU02000008">
    <property type="protein sequence ID" value="PNR49907.1"/>
    <property type="molecule type" value="Genomic_DNA"/>
</dbReference>
<evidence type="ECO:0000256" key="1">
    <source>
        <dbReference type="SAM" id="Coils"/>
    </source>
</evidence>
<keyword evidence="1" id="KW-0175">Coiled coil</keyword>
<dbReference type="AlphaFoldDB" id="A0A2K1K802"/>
<proteinExistence type="predicted"/>
<evidence type="ECO:0000256" key="2">
    <source>
        <dbReference type="SAM" id="MobiDB-lite"/>
    </source>
</evidence>
<dbReference type="GeneID" id="112285616"/>
<evidence type="ECO:0000313" key="5">
    <source>
        <dbReference type="Proteomes" id="UP000006727"/>
    </source>
</evidence>
<dbReference type="Proteomes" id="UP000006727">
    <property type="component" value="Chromosome 8"/>
</dbReference>
<dbReference type="OrthoDB" id="10474866at2759"/>
<dbReference type="PANTHER" id="PTHR36800:SF1">
    <property type="entry name" value="POLYAMINE-MODULATED FACTOR 1-BINDING PROTEIN"/>
    <property type="match status" value="1"/>
</dbReference>
<name>A0A2K1K802_PHYPA</name>
<organism evidence="3">
    <name type="scientific">Physcomitrium patens</name>
    <name type="common">Spreading-leaved earth moss</name>
    <name type="synonym">Physcomitrella patens</name>
    <dbReference type="NCBI Taxonomy" id="3218"/>
    <lineage>
        <taxon>Eukaryota</taxon>
        <taxon>Viridiplantae</taxon>
        <taxon>Streptophyta</taxon>
        <taxon>Embryophyta</taxon>
        <taxon>Bryophyta</taxon>
        <taxon>Bryophytina</taxon>
        <taxon>Bryopsida</taxon>
        <taxon>Funariidae</taxon>
        <taxon>Funariales</taxon>
        <taxon>Funariaceae</taxon>
        <taxon>Physcomitrium</taxon>
    </lineage>
</organism>
<evidence type="ECO:0000313" key="3">
    <source>
        <dbReference type="EMBL" id="PNR49907.1"/>
    </source>
</evidence>
<feature type="compositionally biased region" description="Polar residues" evidence="2">
    <location>
        <begin position="144"/>
        <end position="154"/>
    </location>
</feature>
<feature type="compositionally biased region" description="Polar residues" evidence="2">
    <location>
        <begin position="111"/>
        <end position="127"/>
    </location>
</feature>
<reference evidence="3 5" key="1">
    <citation type="journal article" date="2008" name="Science">
        <title>The Physcomitrella genome reveals evolutionary insights into the conquest of land by plants.</title>
        <authorList>
            <person name="Rensing S."/>
            <person name="Lang D."/>
            <person name="Zimmer A."/>
            <person name="Terry A."/>
            <person name="Salamov A."/>
            <person name="Shapiro H."/>
            <person name="Nishiyama T."/>
            <person name="Perroud P.-F."/>
            <person name="Lindquist E."/>
            <person name="Kamisugi Y."/>
            <person name="Tanahashi T."/>
            <person name="Sakakibara K."/>
            <person name="Fujita T."/>
            <person name="Oishi K."/>
            <person name="Shin-I T."/>
            <person name="Kuroki Y."/>
            <person name="Toyoda A."/>
            <person name="Suzuki Y."/>
            <person name="Hashimoto A."/>
            <person name="Yamaguchi K."/>
            <person name="Sugano A."/>
            <person name="Kohara Y."/>
            <person name="Fujiyama A."/>
            <person name="Anterola A."/>
            <person name="Aoki S."/>
            <person name="Ashton N."/>
            <person name="Barbazuk W.B."/>
            <person name="Barker E."/>
            <person name="Bennetzen J."/>
            <person name="Bezanilla M."/>
            <person name="Blankenship R."/>
            <person name="Cho S.H."/>
            <person name="Dutcher S."/>
            <person name="Estelle M."/>
            <person name="Fawcett J.A."/>
            <person name="Gundlach H."/>
            <person name="Hanada K."/>
            <person name="Heyl A."/>
            <person name="Hicks K.A."/>
            <person name="Hugh J."/>
            <person name="Lohr M."/>
            <person name="Mayer K."/>
            <person name="Melkozernov A."/>
            <person name="Murata T."/>
            <person name="Nelson D."/>
            <person name="Pils B."/>
            <person name="Prigge M."/>
            <person name="Reiss B."/>
            <person name="Renner T."/>
            <person name="Rombauts S."/>
            <person name="Rushton P."/>
            <person name="Sanderfoot A."/>
            <person name="Schween G."/>
            <person name="Shiu S.-H."/>
            <person name="Stueber K."/>
            <person name="Theodoulou F.L."/>
            <person name="Tu H."/>
            <person name="Van de Peer Y."/>
            <person name="Verrier P.J."/>
            <person name="Waters E."/>
            <person name="Wood A."/>
            <person name="Yang L."/>
            <person name="Cove D."/>
            <person name="Cuming A."/>
            <person name="Hasebe M."/>
            <person name="Lucas S."/>
            <person name="Mishler D.B."/>
            <person name="Reski R."/>
            <person name="Grigoriev I."/>
            <person name="Quatrano R.S."/>
            <person name="Boore J.L."/>
        </authorList>
    </citation>
    <scope>NUCLEOTIDE SEQUENCE [LARGE SCALE GENOMIC DNA]</scope>
    <source>
        <strain evidence="4 5">cv. Gransden 2004</strain>
    </source>
</reference>